<dbReference type="InterPro" id="IPR001220">
    <property type="entry name" value="Legume_lectin_dom"/>
</dbReference>
<proteinExistence type="inferred from homology"/>
<protein>
    <submittedName>
        <fullName evidence="5">L-type lectin-domain containing receptor kinase V.9</fullName>
    </submittedName>
</protein>
<comment type="caution">
    <text evidence="5">The sequence shown here is derived from an EMBL/GenBank/DDBJ whole genome shotgun (WGS) entry which is preliminary data.</text>
</comment>
<dbReference type="Pfam" id="PF00139">
    <property type="entry name" value="Lectin_legB"/>
    <property type="match status" value="1"/>
</dbReference>
<dbReference type="AlphaFoldDB" id="A0AAW2LBY1"/>
<dbReference type="InterPro" id="IPR013320">
    <property type="entry name" value="ConA-like_dom_sf"/>
</dbReference>
<keyword evidence="3" id="KW-0472">Membrane</keyword>
<sequence>MAMAMAMGMGIMITTNHSFHIKELKLPTFQTLTFLHRLHCIFEFVGTEVVCVPQMVVAPKFPGAAPGHFLGIFNSSNNGNLSNHIFAVEFDTVDGHNEKSDTDGNHIGININGMDSTASKSAAYYVEGTQNHEEQVLLEKEGPIQAWIDYDGVKKVVNVTVCPLGVAKPARPLLSEVIDLSLYLEKNMYAGFSAATGQKSSSHYILGWSFRLNGIADPLDLSQLPVVPVEKSSRSAVKVRKVLIATFSVVIFILLGALLCILFYQRVMKFELLEDWELDCLAGSGIRICTKQPRDLKKLRRLELEDLERFTRVFYQPLGLKLQ</sequence>
<feature type="transmembrane region" description="Helical" evidence="3">
    <location>
        <begin position="242"/>
        <end position="264"/>
    </location>
</feature>
<dbReference type="PANTHER" id="PTHR32401">
    <property type="entry name" value="CONCANAVALIN A-LIKE LECTIN FAMILY PROTEIN"/>
    <property type="match status" value="1"/>
</dbReference>
<reference evidence="5" key="1">
    <citation type="submission" date="2020-06" db="EMBL/GenBank/DDBJ databases">
        <authorList>
            <person name="Li T."/>
            <person name="Hu X."/>
            <person name="Zhang T."/>
            <person name="Song X."/>
            <person name="Zhang H."/>
            <person name="Dai N."/>
            <person name="Sheng W."/>
            <person name="Hou X."/>
            <person name="Wei L."/>
        </authorList>
    </citation>
    <scope>NUCLEOTIDE SEQUENCE</scope>
    <source>
        <strain evidence="5">G02</strain>
        <tissue evidence="5">Leaf</tissue>
    </source>
</reference>
<dbReference type="CDD" id="cd06899">
    <property type="entry name" value="lectin_legume_LecRK_Arcelin_ConA"/>
    <property type="match status" value="1"/>
</dbReference>
<evidence type="ECO:0000313" key="5">
    <source>
        <dbReference type="EMBL" id="KAL0316428.1"/>
    </source>
</evidence>
<reference evidence="5" key="2">
    <citation type="journal article" date="2024" name="Plant">
        <title>Genomic evolution and insights into agronomic trait innovations of Sesamum species.</title>
        <authorList>
            <person name="Miao H."/>
            <person name="Wang L."/>
            <person name="Qu L."/>
            <person name="Liu H."/>
            <person name="Sun Y."/>
            <person name="Le M."/>
            <person name="Wang Q."/>
            <person name="Wei S."/>
            <person name="Zheng Y."/>
            <person name="Lin W."/>
            <person name="Duan Y."/>
            <person name="Cao H."/>
            <person name="Xiong S."/>
            <person name="Wang X."/>
            <person name="Wei L."/>
            <person name="Li C."/>
            <person name="Ma Q."/>
            <person name="Ju M."/>
            <person name="Zhao R."/>
            <person name="Li G."/>
            <person name="Mu C."/>
            <person name="Tian Q."/>
            <person name="Mei H."/>
            <person name="Zhang T."/>
            <person name="Gao T."/>
            <person name="Zhang H."/>
        </authorList>
    </citation>
    <scope>NUCLEOTIDE SEQUENCE</scope>
    <source>
        <strain evidence="5">G02</strain>
    </source>
</reference>
<keyword evidence="3" id="KW-1133">Transmembrane helix</keyword>
<evidence type="ECO:0000256" key="1">
    <source>
        <dbReference type="ARBA" id="ARBA00007606"/>
    </source>
</evidence>
<feature type="domain" description="Legume lectin" evidence="4">
    <location>
        <begin position="57"/>
        <end position="224"/>
    </location>
</feature>
<keyword evidence="5" id="KW-0808">Transferase</keyword>
<dbReference type="GO" id="GO:0016301">
    <property type="term" value="F:kinase activity"/>
    <property type="evidence" value="ECO:0007669"/>
    <property type="project" value="UniProtKB-KW"/>
</dbReference>
<organism evidence="5">
    <name type="scientific">Sesamum radiatum</name>
    <name type="common">Black benniseed</name>
    <dbReference type="NCBI Taxonomy" id="300843"/>
    <lineage>
        <taxon>Eukaryota</taxon>
        <taxon>Viridiplantae</taxon>
        <taxon>Streptophyta</taxon>
        <taxon>Embryophyta</taxon>
        <taxon>Tracheophyta</taxon>
        <taxon>Spermatophyta</taxon>
        <taxon>Magnoliopsida</taxon>
        <taxon>eudicotyledons</taxon>
        <taxon>Gunneridae</taxon>
        <taxon>Pentapetalae</taxon>
        <taxon>asterids</taxon>
        <taxon>lamiids</taxon>
        <taxon>Lamiales</taxon>
        <taxon>Pedaliaceae</taxon>
        <taxon>Sesamum</taxon>
    </lineage>
</organism>
<dbReference type="PANTHER" id="PTHR32401:SF50">
    <property type="entry name" value="OS07G0133000 PROTEIN"/>
    <property type="match status" value="1"/>
</dbReference>
<dbReference type="EMBL" id="JACGWJ010000025">
    <property type="protein sequence ID" value="KAL0316428.1"/>
    <property type="molecule type" value="Genomic_DNA"/>
</dbReference>
<comment type="similarity">
    <text evidence="1">Belongs to the leguminous lectin family.</text>
</comment>
<keyword evidence="2" id="KW-0430">Lectin</keyword>
<keyword evidence="5" id="KW-0418">Kinase</keyword>
<evidence type="ECO:0000259" key="4">
    <source>
        <dbReference type="Pfam" id="PF00139"/>
    </source>
</evidence>
<dbReference type="SUPFAM" id="SSF49899">
    <property type="entry name" value="Concanavalin A-like lectins/glucanases"/>
    <property type="match status" value="1"/>
</dbReference>
<accession>A0AAW2LBY1</accession>
<name>A0AAW2LBY1_SESRA</name>
<dbReference type="Gene3D" id="2.60.120.200">
    <property type="match status" value="1"/>
</dbReference>
<gene>
    <name evidence="5" type="ORF">Sradi_5521000</name>
</gene>
<dbReference type="GO" id="GO:0030246">
    <property type="term" value="F:carbohydrate binding"/>
    <property type="evidence" value="ECO:0007669"/>
    <property type="project" value="UniProtKB-KW"/>
</dbReference>
<dbReference type="InterPro" id="IPR050258">
    <property type="entry name" value="Leguminous_Lectin"/>
</dbReference>
<evidence type="ECO:0000256" key="2">
    <source>
        <dbReference type="ARBA" id="ARBA00022734"/>
    </source>
</evidence>
<evidence type="ECO:0000256" key="3">
    <source>
        <dbReference type="SAM" id="Phobius"/>
    </source>
</evidence>
<keyword evidence="3" id="KW-0812">Transmembrane</keyword>
<keyword evidence="5" id="KW-0675">Receptor</keyword>